<name>A0A0F9P9L5_9ZZZZ</name>
<organism evidence="1">
    <name type="scientific">marine sediment metagenome</name>
    <dbReference type="NCBI Taxonomy" id="412755"/>
    <lineage>
        <taxon>unclassified sequences</taxon>
        <taxon>metagenomes</taxon>
        <taxon>ecological metagenomes</taxon>
    </lineage>
</organism>
<reference evidence="1" key="1">
    <citation type="journal article" date="2015" name="Nature">
        <title>Complex archaea that bridge the gap between prokaryotes and eukaryotes.</title>
        <authorList>
            <person name="Spang A."/>
            <person name="Saw J.H."/>
            <person name="Jorgensen S.L."/>
            <person name="Zaremba-Niedzwiedzka K."/>
            <person name="Martijn J."/>
            <person name="Lind A.E."/>
            <person name="van Eijk R."/>
            <person name="Schleper C."/>
            <person name="Guy L."/>
            <person name="Ettema T.J."/>
        </authorList>
    </citation>
    <scope>NUCLEOTIDE SEQUENCE</scope>
</reference>
<gene>
    <name evidence="1" type="ORF">LCGC14_1165280</name>
</gene>
<evidence type="ECO:0000313" key="1">
    <source>
        <dbReference type="EMBL" id="KKM97710.1"/>
    </source>
</evidence>
<sequence length="163" mass="18589">MKIHEVTSVIFLDIDGVLNNVDITRFHKGRPGEYAYGVFTNENYFDPNCVACLNKIIETTKADIVISSTWRILFDIETLSDFFKRQSVKGKVIGCTGRSQQRIRGLEIQDWLSEHPKIKNFVILDDDSDMVHLMSHLVKTSWGKGLEEHHIDKAIAVLNNGVE</sequence>
<dbReference type="Pfam" id="PF18143">
    <property type="entry name" value="HAD_SAK_2"/>
    <property type="match status" value="1"/>
</dbReference>
<proteinExistence type="predicted"/>
<protein>
    <recommendedName>
        <fullName evidence="2">FCP1 homology domain-containing protein</fullName>
    </recommendedName>
</protein>
<evidence type="ECO:0008006" key="2">
    <source>
        <dbReference type="Google" id="ProtNLM"/>
    </source>
</evidence>
<dbReference type="AlphaFoldDB" id="A0A0F9P9L5"/>
<accession>A0A0F9P9L5</accession>
<comment type="caution">
    <text evidence="1">The sequence shown here is derived from an EMBL/GenBank/DDBJ whole genome shotgun (WGS) entry which is preliminary data.</text>
</comment>
<dbReference type="EMBL" id="LAZR01005715">
    <property type="protein sequence ID" value="KKM97710.1"/>
    <property type="molecule type" value="Genomic_DNA"/>
</dbReference>